<dbReference type="STRING" id="564137.SAMN04488238_1731"/>
<dbReference type="AlphaFoldDB" id="A0A1H3GB77"/>
<comment type="similarity">
    <text evidence="2 6">Belongs to the transposase mutator family.</text>
</comment>
<keyword evidence="5 6" id="KW-0233">DNA recombination</keyword>
<keyword evidence="6" id="KW-0814">Transposable element</keyword>
<evidence type="ECO:0000313" key="7">
    <source>
        <dbReference type="EMBL" id="SDX99908.1"/>
    </source>
</evidence>
<proteinExistence type="inferred from homology"/>
<dbReference type="PANTHER" id="PTHR33217:SF7">
    <property type="entry name" value="TRANSPOSASE FOR INSERTION SEQUENCE ELEMENT IS1081"/>
    <property type="match status" value="1"/>
</dbReference>
<keyword evidence="4 6" id="KW-0238">DNA-binding</keyword>
<reference evidence="7 8" key="1">
    <citation type="submission" date="2016-10" db="EMBL/GenBank/DDBJ databases">
        <authorList>
            <person name="de Groot N.N."/>
        </authorList>
    </citation>
    <scope>NUCLEOTIDE SEQUENCE [LARGE SCALE GENOMIC DNA]</scope>
    <source>
        <strain evidence="7 8">CGMCC 1.8894</strain>
    </source>
</reference>
<dbReference type="Proteomes" id="UP000198539">
    <property type="component" value="Unassembled WGS sequence"/>
</dbReference>
<evidence type="ECO:0000313" key="8">
    <source>
        <dbReference type="Proteomes" id="UP000198539"/>
    </source>
</evidence>
<dbReference type="RefSeq" id="WP_092893044.1">
    <property type="nucleotide sequence ID" value="NZ_CP061498.1"/>
</dbReference>
<dbReference type="Pfam" id="PF00872">
    <property type="entry name" value="Transposase_mut"/>
    <property type="match status" value="1"/>
</dbReference>
<evidence type="ECO:0000256" key="2">
    <source>
        <dbReference type="ARBA" id="ARBA00010961"/>
    </source>
</evidence>
<dbReference type="GO" id="GO:0003677">
    <property type="term" value="F:DNA binding"/>
    <property type="evidence" value="ECO:0007669"/>
    <property type="project" value="UniProtKB-UniRule"/>
</dbReference>
<evidence type="ECO:0000256" key="3">
    <source>
        <dbReference type="ARBA" id="ARBA00022578"/>
    </source>
</evidence>
<dbReference type="GO" id="GO:0006313">
    <property type="term" value="P:DNA transposition"/>
    <property type="evidence" value="ECO:0007669"/>
    <property type="project" value="UniProtKB-UniRule"/>
</dbReference>
<sequence>MKTSTTSPLALASKAELTAAVEEARDAVGASFERFCLVAGLASLTQMLEEDATALAGAPHARSADKQGYRWGRTRGPVGFHGGKVELERPRVRSKTTGKELSLPSWQEAAQAGWLEQWAMSLMLMNVATRKVGRAVRLPEAGVPSEAGSGLSKSAVSRRFKALTQARMDAWMASDLSALDLLVIQIDGLHMGDNLLMLGAIGIDADGRKHPLGVVEGATENAATVQALLDNLIERGLEPAVCRLFIVDGAKALTKAIRRTFGADIPIQRCQVHKARNITERLNPKLHAAVRRALRQAWELDDADKAERLLRTLARRLELEAPGVSKSILEGLDEILTVTRLGLPPELRRSLASTNIVESMNAVIRQVCRNVKRWRDAKMALRWTAAGMLEAAKGFRRLKAHKQLPVLKAALEKHRSKPEDAVDQVADAA</sequence>
<evidence type="ECO:0000256" key="4">
    <source>
        <dbReference type="ARBA" id="ARBA00023125"/>
    </source>
</evidence>
<evidence type="ECO:0000256" key="1">
    <source>
        <dbReference type="ARBA" id="ARBA00002190"/>
    </source>
</evidence>
<dbReference type="InterPro" id="IPR001207">
    <property type="entry name" value="Transposase_mutator"/>
</dbReference>
<organism evidence="7 8">
    <name type="scientific">Roseicitreum antarcticum</name>
    <dbReference type="NCBI Taxonomy" id="564137"/>
    <lineage>
        <taxon>Bacteria</taxon>
        <taxon>Pseudomonadati</taxon>
        <taxon>Pseudomonadota</taxon>
        <taxon>Alphaproteobacteria</taxon>
        <taxon>Rhodobacterales</taxon>
        <taxon>Paracoccaceae</taxon>
        <taxon>Roseicitreum</taxon>
    </lineage>
</organism>
<evidence type="ECO:0000256" key="5">
    <source>
        <dbReference type="ARBA" id="ARBA00023172"/>
    </source>
</evidence>
<evidence type="ECO:0000256" key="6">
    <source>
        <dbReference type="RuleBase" id="RU365089"/>
    </source>
</evidence>
<name>A0A1H3GB77_9RHOB</name>
<dbReference type="OrthoDB" id="165209at2"/>
<protein>
    <recommendedName>
        <fullName evidence="6">Mutator family transposase</fullName>
    </recommendedName>
</protein>
<gene>
    <name evidence="7" type="ORF">SAMN04488238_1731</name>
</gene>
<dbReference type="EMBL" id="FNOM01000073">
    <property type="protein sequence ID" value="SDX99908.1"/>
    <property type="molecule type" value="Genomic_DNA"/>
</dbReference>
<dbReference type="PANTHER" id="PTHR33217">
    <property type="entry name" value="TRANSPOSASE FOR INSERTION SEQUENCE ELEMENT IS1081"/>
    <property type="match status" value="1"/>
</dbReference>
<accession>A0A1H3GB77</accession>
<keyword evidence="3 6" id="KW-0815">Transposition</keyword>
<keyword evidence="8" id="KW-1185">Reference proteome</keyword>
<dbReference type="NCBIfam" id="NF033543">
    <property type="entry name" value="transpos_IS256"/>
    <property type="match status" value="1"/>
</dbReference>
<dbReference type="GO" id="GO:0004803">
    <property type="term" value="F:transposase activity"/>
    <property type="evidence" value="ECO:0007669"/>
    <property type="project" value="UniProtKB-UniRule"/>
</dbReference>
<comment type="function">
    <text evidence="1 6">Required for the transposition of the insertion element.</text>
</comment>